<accession>A0ABW6WNI9</accession>
<evidence type="ECO:0000259" key="12">
    <source>
        <dbReference type="PROSITE" id="PS50928"/>
    </source>
</evidence>
<evidence type="ECO:0000256" key="7">
    <source>
        <dbReference type="ARBA" id="ARBA00022989"/>
    </source>
</evidence>
<keyword evidence="14" id="KW-1185">Reference proteome</keyword>
<evidence type="ECO:0000313" key="13">
    <source>
        <dbReference type="EMBL" id="MFF5294864.1"/>
    </source>
</evidence>
<feature type="transmembrane region" description="Helical" evidence="9">
    <location>
        <begin position="438"/>
        <end position="457"/>
    </location>
</feature>
<evidence type="ECO:0000256" key="4">
    <source>
        <dbReference type="ARBA" id="ARBA00022475"/>
    </source>
</evidence>
<feature type="transmembrane region" description="Helical" evidence="9">
    <location>
        <begin position="503"/>
        <end position="525"/>
    </location>
</feature>
<feature type="transmembrane region" description="Helical" evidence="9">
    <location>
        <begin position="341"/>
        <end position="361"/>
    </location>
</feature>
<comment type="function">
    <text evidence="10">Part of the ABC transporter complex MalEFGK involved in maltose/maltodextrin import. Probably responsible for the translocation of the substrate across the membrane.</text>
</comment>
<dbReference type="Gene3D" id="1.20.58.370">
    <property type="entry name" value="MalF N-terminal region-like"/>
    <property type="match status" value="1"/>
</dbReference>
<dbReference type="Pfam" id="PF16296">
    <property type="entry name" value="TM_PBP2_N"/>
    <property type="match status" value="1"/>
</dbReference>
<evidence type="ECO:0000256" key="1">
    <source>
        <dbReference type="ARBA" id="ARBA00004651"/>
    </source>
</evidence>
<name>A0ABW6WNI9_9ACTN</name>
<dbReference type="PANTHER" id="PTHR47314">
    <property type="entry name" value="MALTOSE/MALTODEXTRIN TRANSPORT SYSTEM PERMEASE PROTEIN MALF"/>
    <property type="match status" value="1"/>
</dbReference>
<keyword evidence="7 9" id="KW-1133">Transmembrane helix</keyword>
<dbReference type="SUPFAM" id="SSF160964">
    <property type="entry name" value="MalF N-terminal region-like"/>
    <property type="match status" value="1"/>
</dbReference>
<dbReference type="Gene3D" id="3.10.650.10">
    <property type="entry name" value="MalF N-terminal region-like"/>
    <property type="match status" value="1"/>
</dbReference>
<evidence type="ECO:0000256" key="2">
    <source>
        <dbReference type="ARBA" id="ARBA00009047"/>
    </source>
</evidence>
<evidence type="ECO:0000256" key="11">
    <source>
        <dbReference type="SAM" id="MobiDB-lite"/>
    </source>
</evidence>
<feature type="transmembrane region" description="Helical" evidence="9">
    <location>
        <begin position="306"/>
        <end position="329"/>
    </location>
</feature>
<sequence>MTTQLGGPATRALPAPEKKVAPEPRDRSLASQIIKITLLGLVVAIAIWASFPLIENKAWIGLALLAATTAALLYLYLTPRHIPAKYLAPGTLLLIVFQVFPVLYTASTAFTNYGDGHRGTKQEAVVAIQTASVTQVPGSIEYALSVATTGDPATGPLVFLITDPATRAVSAGDAGGLRKLDPADVTVTSAGKVTAADGYTVLTFGQASLRSKEITALAVPVDGGAIRSSGLSRAYEGKAGRVYDAGCDCVRDTTTGKTWTADGKVGAFVGEGGDRLAQGWKVSVGFSNFTRVVTDPDISGPFLRTLVWNFVFAIGSTGGTFVLGMLVAVSLHSKRVRGRNLYRVLLVLPYAMPAFAMLLVWRDMFNKDFGLINTFFGTDVDWLGQPATARIAVLLVQLWLGYPYMFLVTTGALQAIPAELSEASRIDGAGAWQSFRRIVLPLLMVALTPLLISSFAFNFNNFNAIYLTTEGGPFAPDNPANGATDLLITYTYRLAFGGSGAQYGYAAAISIFIFLIVGTISAIAFRRTRQQEEVYA</sequence>
<dbReference type="PROSITE" id="PS50928">
    <property type="entry name" value="ABC_TM1"/>
    <property type="match status" value="1"/>
</dbReference>
<keyword evidence="3 9" id="KW-0813">Transport</keyword>
<evidence type="ECO:0000256" key="8">
    <source>
        <dbReference type="ARBA" id="ARBA00023136"/>
    </source>
</evidence>
<evidence type="ECO:0000313" key="14">
    <source>
        <dbReference type="Proteomes" id="UP001602245"/>
    </source>
</evidence>
<feature type="region of interest" description="Disordered" evidence="11">
    <location>
        <begin position="1"/>
        <end position="24"/>
    </location>
</feature>
<gene>
    <name evidence="13" type="ORF">ACFY35_35935</name>
</gene>
<dbReference type="CDD" id="cd06261">
    <property type="entry name" value="TM_PBP2"/>
    <property type="match status" value="1"/>
</dbReference>
<proteinExistence type="inferred from homology"/>
<keyword evidence="5 10" id="KW-0762">Sugar transport</keyword>
<feature type="transmembrane region" description="Helical" evidence="9">
    <location>
        <begin position="33"/>
        <end position="51"/>
    </location>
</feature>
<comment type="subcellular location">
    <subcellularLocation>
        <location evidence="1 9">Cell membrane</location>
        <topology evidence="1 9">Multi-pass membrane protein</topology>
    </subcellularLocation>
</comment>
<evidence type="ECO:0000256" key="10">
    <source>
        <dbReference type="RuleBase" id="RU367050"/>
    </source>
</evidence>
<dbReference type="Pfam" id="PF00528">
    <property type="entry name" value="BPD_transp_1"/>
    <property type="match status" value="1"/>
</dbReference>
<feature type="transmembrane region" description="Helical" evidence="9">
    <location>
        <begin position="57"/>
        <end position="77"/>
    </location>
</feature>
<keyword evidence="6 9" id="KW-0812">Transmembrane</keyword>
<dbReference type="InterPro" id="IPR032550">
    <property type="entry name" value="TM_PBP2_N"/>
</dbReference>
<feature type="transmembrane region" description="Helical" evidence="9">
    <location>
        <begin position="86"/>
        <end position="104"/>
    </location>
</feature>
<dbReference type="Gene3D" id="1.10.3720.10">
    <property type="entry name" value="MetI-like"/>
    <property type="match status" value="1"/>
</dbReference>
<dbReference type="InterPro" id="IPR035906">
    <property type="entry name" value="MetI-like_sf"/>
</dbReference>
<reference evidence="13 14" key="1">
    <citation type="submission" date="2024-10" db="EMBL/GenBank/DDBJ databases">
        <title>The Natural Products Discovery Center: Release of the First 8490 Sequenced Strains for Exploring Actinobacteria Biosynthetic Diversity.</title>
        <authorList>
            <person name="Kalkreuter E."/>
            <person name="Kautsar S.A."/>
            <person name="Yang D."/>
            <person name="Bader C.D."/>
            <person name="Teijaro C.N."/>
            <person name="Fluegel L."/>
            <person name="Davis C.M."/>
            <person name="Simpson J.R."/>
            <person name="Lauterbach L."/>
            <person name="Steele A.D."/>
            <person name="Gui C."/>
            <person name="Meng S."/>
            <person name="Li G."/>
            <person name="Viehrig K."/>
            <person name="Ye F."/>
            <person name="Su P."/>
            <person name="Kiefer A.F."/>
            <person name="Nichols A."/>
            <person name="Cepeda A.J."/>
            <person name="Yan W."/>
            <person name="Fan B."/>
            <person name="Jiang Y."/>
            <person name="Adhikari A."/>
            <person name="Zheng C.-J."/>
            <person name="Schuster L."/>
            <person name="Cowan T.M."/>
            <person name="Smanski M.J."/>
            <person name="Chevrette M.G."/>
            <person name="De Carvalho L.P.S."/>
            <person name="Shen B."/>
        </authorList>
    </citation>
    <scope>NUCLEOTIDE SEQUENCE [LARGE SCALE GENOMIC DNA]</scope>
    <source>
        <strain evidence="13 14">NPDC000087</strain>
    </source>
</reference>
<dbReference type="InterPro" id="IPR035277">
    <property type="entry name" value="MalF_N"/>
</dbReference>
<evidence type="ECO:0000256" key="6">
    <source>
        <dbReference type="ARBA" id="ARBA00022692"/>
    </source>
</evidence>
<comment type="similarity">
    <text evidence="2 10">Belongs to the binding-protein-dependent transport system permease family. MalFG subfamily.</text>
</comment>
<comment type="caution">
    <text evidence="13">The sequence shown here is derived from an EMBL/GenBank/DDBJ whole genome shotgun (WGS) entry which is preliminary data.</text>
</comment>
<feature type="domain" description="ABC transmembrane type-1" evidence="12">
    <location>
        <begin position="306"/>
        <end position="524"/>
    </location>
</feature>
<dbReference type="EMBL" id="JBIAZU010000006">
    <property type="protein sequence ID" value="MFF5294864.1"/>
    <property type="molecule type" value="Genomic_DNA"/>
</dbReference>
<dbReference type="Proteomes" id="UP001602245">
    <property type="component" value="Unassembled WGS sequence"/>
</dbReference>
<keyword evidence="8 9" id="KW-0472">Membrane</keyword>
<dbReference type="RefSeq" id="WP_020517478.1">
    <property type="nucleotide sequence ID" value="NZ_JBIAZU010000006.1"/>
</dbReference>
<organism evidence="13 14">
    <name type="scientific">Paractinoplanes globisporus</name>
    <dbReference type="NCBI Taxonomy" id="113565"/>
    <lineage>
        <taxon>Bacteria</taxon>
        <taxon>Bacillati</taxon>
        <taxon>Actinomycetota</taxon>
        <taxon>Actinomycetes</taxon>
        <taxon>Micromonosporales</taxon>
        <taxon>Micromonosporaceae</taxon>
        <taxon>Paractinoplanes</taxon>
    </lineage>
</organism>
<dbReference type="PANTHER" id="PTHR47314:SF1">
    <property type="entry name" value="MALTOSE_MALTODEXTRIN TRANSPORT SYSTEM PERMEASE PROTEIN MALF"/>
    <property type="match status" value="1"/>
</dbReference>
<evidence type="ECO:0000256" key="3">
    <source>
        <dbReference type="ARBA" id="ARBA00022448"/>
    </source>
</evidence>
<protein>
    <recommendedName>
        <fullName evidence="10">Maltose/maltodextrin transport system permease protein</fullName>
    </recommendedName>
</protein>
<dbReference type="InterPro" id="IPR000515">
    <property type="entry name" value="MetI-like"/>
</dbReference>
<keyword evidence="4 10" id="KW-1003">Cell membrane</keyword>
<evidence type="ECO:0000256" key="5">
    <source>
        <dbReference type="ARBA" id="ARBA00022597"/>
    </source>
</evidence>
<evidence type="ECO:0000256" key="9">
    <source>
        <dbReference type="RuleBase" id="RU363032"/>
    </source>
</evidence>
<dbReference type="SUPFAM" id="SSF161098">
    <property type="entry name" value="MetI-like"/>
    <property type="match status" value="1"/>
</dbReference>